<sequence length="172" mass="18630">MVAQYLAGRLSCGQLFEALQSQDFLSDLGTYLFPTLSVNLRPDCSQAVFTSKMGWVGSFGLADLVEPDRSLRCPRASNCLPCSPSLQAFPPVVASRKKKSSSLSTQSRSALSLSTQASTSKHCLERAFGPAPTPASSEGSAKKPCMAFAKLLQEFWLRGTQRWTQQQRGASC</sequence>
<accession>A0A238JF09</accession>
<name>A0A238JF09_9RHOB</name>
<keyword evidence="2" id="KW-1185">Reference proteome</keyword>
<dbReference type="EMBL" id="FXXP01000002">
    <property type="protein sequence ID" value="SMX28983.1"/>
    <property type="molecule type" value="Genomic_DNA"/>
</dbReference>
<protein>
    <submittedName>
        <fullName evidence="1">Uncharacterized protein</fullName>
    </submittedName>
</protein>
<reference evidence="2" key="1">
    <citation type="submission" date="2017-05" db="EMBL/GenBank/DDBJ databases">
        <authorList>
            <person name="Rodrigo-Torres L."/>
            <person name="Arahal R. D."/>
            <person name="Lucena T."/>
        </authorList>
    </citation>
    <scope>NUCLEOTIDE SEQUENCE [LARGE SCALE GENOMIC DNA]</scope>
    <source>
        <strain evidence="2">CECT 8649</strain>
    </source>
</reference>
<dbReference type="AlphaFoldDB" id="A0A238JF09"/>
<dbReference type="Proteomes" id="UP000225972">
    <property type="component" value="Unassembled WGS sequence"/>
</dbReference>
<evidence type="ECO:0000313" key="1">
    <source>
        <dbReference type="EMBL" id="SMX28983.1"/>
    </source>
</evidence>
<evidence type="ECO:0000313" key="2">
    <source>
        <dbReference type="Proteomes" id="UP000225972"/>
    </source>
</evidence>
<gene>
    <name evidence="1" type="ORF">TRP8649_03111</name>
</gene>
<organism evidence="1 2">
    <name type="scientific">Pelagimonas phthalicica</name>
    <dbReference type="NCBI Taxonomy" id="1037362"/>
    <lineage>
        <taxon>Bacteria</taxon>
        <taxon>Pseudomonadati</taxon>
        <taxon>Pseudomonadota</taxon>
        <taxon>Alphaproteobacteria</taxon>
        <taxon>Rhodobacterales</taxon>
        <taxon>Roseobacteraceae</taxon>
        <taxon>Pelagimonas</taxon>
    </lineage>
</organism>
<proteinExistence type="predicted"/>